<evidence type="ECO:0000313" key="3">
    <source>
        <dbReference type="EMBL" id="KXZ54864.1"/>
    </source>
</evidence>
<name>A0A150GYJ3_GONPE</name>
<evidence type="ECO:0000256" key="2">
    <source>
        <dbReference type="SAM" id="Phobius"/>
    </source>
</evidence>
<feature type="transmembrane region" description="Helical" evidence="2">
    <location>
        <begin position="60"/>
        <end position="76"/>
    </location>
</feature>
<accession>A0A150GYJ3</accession>
<feature type="region of interest" description="Disordered" evidence="1">
    <location>
        <begin position="1"/>
        <end position="20"/>
    </location>
</feature>
<evidence type="ECO:0000313" key="4">
    <source>
        <dbReference type="Proteomes" id="UP000075714"/>
    </source>
</evidence>
<dbReference type="Proteomes" id="UP000075714">
    <property type="component" value="Unassembled WGS sequence"/>
</dbReference>
<sequence length="82" mass="9300">MLKANRSVRLMRQESRRRGGESRLAAFVSAVALLTLAWYGQDIISQLGRVTTLPVEEIDGILYFIICFNVVSLVVPRSRYDL</sequence>
<keyword evidence="2" id="KW-0472">Membrane</keyword>
<feature type="transmembrane region" description="Helical" evidence="2">
    <location>
        <begin position="21"/>
        <end position="40"/>
    </location>
</feature>
<gene>
    <name evidence="3" type="ORF">GPECTOR_4g936</name>
</gene>
<proteinExistence type="predicted"/>
<organism evidence="3 4">
    <name type="scientific">Gonium pectorale</name>
    <name type="common">Green alga</name>
    <dbReference type="NCBI Taxonomy" id="33097"/>
    <lineage>
        <taxon>Eukaryota</taxon>
        <taxon>Viridiplantae</taxon>
        <taxon>Chlorophyta</taxon>
        <taxon>core chlorophytes</taxon>
        <taxon>Chlorophyceae</taxon>
        <taxon>CS clade</taxon>
        <taxon>Chlamydomonadales</taxon>
        <taxon>Volvocaceae</taxon>
        <taxon>Gonium</taxon>
    </lineage>
</organism>
<reference evidence="4" key="1">
    <citation type="journal article" date="2016" name="Nat. Commun.">
        <title>The Gonium pectorale genome demonstrates co-option of cell cycle regulation during the evolution of multicellularity.</title>
        <authorList>
            <person name="Hanschen E.R."/>
            <person name="Marriage T.N."/>
            <person name="Ferris P.J."/>
            <person name="Hamaji T."/>
            <person name="Toyoda A."/>
            <person name="Fujiyama A."/>
            <person name="Neme R."/>
            <person name="Noguchi H."/>
            <person name="Minakuchi Y."/>
            <person name="Suzuki M."/>
            <person name="Kawai-Toyooka H."/>
            <person name="Smith D.R."/>
            <person name="Sparks H."/>
            <person name="Anderson J."/>
            <person name="Bakaric R."/>
            <person name="Luria V."/>
            <person name="Karger A."/>
            <person name="Kirschner M.W."/>
            <person name="Durand P.M."/>
            <person name="Michod R.E."/>
            <person name="Nozaki H."/>
            <person name="Olson B.J."/>
        </authorList>
    </citation>
    <scope>NUCLEOTIDE SEQUENCE [LARGE SCALE GENOMIC DNA]</scope>
    <source>
        <strain evidence="4">NIES-2863</strain>
    </source>
</reference>
<dbReference type="OrthoDB" id="535173at2759"/>
<dbReference type="AlphaFoldDB" id="A0A150GYJ3"/>
<comment type="caution">
    <text evidence="3">The sequence shown here is derived from an EMBL/GenBank/DDBJ whole genome shotgun (WGS) entry which is preliminary data.</text>
</comment>
<keyword evidence="2" id="KW-0812">Transmembrane</keyword>
<evidence type="ECO:0000256" key="1">
    <source>
        <dbReference type="SAM" id="MobiDB-lite"/>
    </source>
</evidence>
<protein>
    <submittedName>
        <fullName evidence="3">Uncharacterized protein</fullName>
    </submittedName>
</protein>
<dbReference type="EMBL" id="LSYV01000005">
    <property type="protein sequence ID" value="KXZ54864.1"/>
    <property type="molecule type" value="Genomic_DNA"/>
</dbReference>
<feature type="compositionally biased region" description="Basic and acidic residues" evidence="1">
    <location>
        <begin position="11"/>
        <end position="20"/>
    </location>
</feature>
<keyword evidence="2" id="KW-1133">Transmembrane helix</keyword>
<keyword evidence="4" id="KW-1185">Reference proteome</keyword>